<protein>
    <recommendedName>
        <fullName evidence="2">Beta-lactamase-related domain-containing protein</fullName>
    </recommendedName>
</protein>
<dbReference type="InterPro" id="IPR001466">
    <property type="entry name" value="Beta-lactam-related"/>
</dbReference>
<keyword evidence="5" id="KW-1185">Reference proteome</keyword>
<evidence type="ECO:0000313" key="5">
    <source>
        <dbReference type="Proteomes" id="UP000196151"/>
    </source>
</evidence>
<reference evidence="4" key="3">
    <citation type="submission" date="2024-03" db="EMBL/GenBank/DDBJ databases">
        <title>The Genome Sequence of Enterococcus sp. DIV0238c.</title>
        <authorList>
            <consortium name="The Broad Institute Genomics Platform"/>
            <consortium name="The Broad Institute Microbial Omics Core"/>
            <consortium name="The Broad Institute Genomic Center for Infectious Diseases"/>
            <person name="Earl A."/>
            <person name="Manson A."/>
            <person name="Gilmore M."/>
            <person name="Schwartman J."/>
            <person name="Shea T."/>
            <person name="Abouelleil A."/>
            <person name="Cao P."/>
            <person name="Chapman S."/>
            <person name="Cusick C."/>
            <person name="Young S."/>
            <person name="Neafsey D."/>
            <person name="Nusbaum C."/>
            <person name="Birren B."/>
        </authorList>
    </citation>
    <scope>NUCLEOTIDE SEQUENCE</scope>
    <source>
        <strain evidence="4">9D6_DIV0238</strain>
    </source>
</reference>
<evidence type="ECO:0000313" key="4">
    <source>
        <dbReference type="EMBL" id="WYJ95637.1"/>
    </source>
</evidence>
<reference evidence="3" key="1">
    <citation type="submission" date="2017-05" db="EMBL/GenBank/DDBJ databases">
        <title>The Genome Sequence of Enterococcus sp. 9D6_DIV0238.</title>
        <authorList>
            <consortium name="The Broad Institute Genomics Platform"/>
            <consortium name="The Broad Institute Genomic Center for Infectious Diseases"/>
            <person name="Earl A."/>
            <person name="Manson A."/>
            <person name="Schwartman J."/>
            <person name="Gilmore M."/>
            <person name="Abouelleil A."/>
            <person name="Cao P."/>
            <person name="Chapman S."/>
            <person name="Cusick C."/>
            <person name="Shea T."/>
            <person name="Young S."/>
            <person name="Neafsey D."/>
            <person name="Nusbaum C."/>
            <person name="Birren B."/>
        </authorList>
    </citation>
    <scope>NUCLEOTIDE SEQUENCE [LARGE SCALE GENOMIC DNA]</scope>
    <source>
        <strain evidence="3">9D6_DIV0238</strain>
    </source>
</reference>
<proteinExistence type="predicted"/>
<organism evidence="3">
    <name type="scientific">Candidatus Enterococcus dunnyi</name>
    <dbReference type="NCBI Taxonomy" id="1834192"/>
    <lineage>
        <taxon>Bacteria</taxon>
        <taxon>Bacillati</taxon>
        <taxon>Bacillota</taxon>
        <taxon>Bacilli</taxon>
        <taxon>Lactobacillales</taxon>
        <taxon>Enterococcaceae</taxon>
        <taxon>Enterococcus</taxon>
    </lineage>
</organism>
<dbReference type="InterPro" id="IPR012338">
    <property type="entry name" value="Beta-lactam/transpept-like"/>
</dbReference>
<gene>
    <name evidence="3" type="ORF">A5889_000595</name>
    <name evidence="4" type="ORF">A5889_003185</name>
</gene>
<name>A0A200JEG2_9ENTE</name>
<evidence type="ECO:0000259" key="2">
    <source>
        <dbReference type="Pfam" id="PF00144"/>
    </source>
</evidence>
<dbReference type="Pfam" id="PF00144">
    <property type="entry name" value="Beta-lactamase"/>
    <property type="match status" value="1"/>
</dbReference>
<dbReference type="EMBL" id="NIBQ01000001">
    <property type="protein sequence ID" value="OUZ35120.1"/>
    <property type="molecule type" value="Genomic_DNA"/>
</dbReference>
<dbReference type="PANTHER" id="PTHR43283">
    <property type="entry name" value="BETA-LACTAMASE-RELATED"/>
    <property type="match status" value="1"/>
</dbReference>
<dbReference type="EMBL" id="CP147246">
    <property type="protein sequence ID" value="WYJ95637.1"/>
    <property type="molecule type" value="Genomic_DNA"/>
</dbReference>
<dbReference type="SUPFAM" id="SSF56601">
    <property type="entry name" value="beta-lactamase/transpeptidase-like"/>
    <property type="match status" value="1"/>
</dbReference>
<dbReference type="AlphaFoldDB" id="A0A200JEG2"/>
<dbReference type="InterPro" id="IPR050789">
    <property type="entry name" value="Diverse_Enzym_Activities"/>
</dbReference>
<sequence>MYDRTKEKITQLMNQGTFSGASFSFIINGYSEDHTWGSAQVIPSIEPLTPSLLFDVASLTKVICTTTVVLQLLEEGLIDLDQPFNNYLPVFNDEKITIRHLLTHTSDIQSYIENRDELSKEELREAYYHVRSGDQLGKKVAYTDTGTILLGFMLEHLLGKDAIVIFKERVLEPLGMNDSCFLPKESLKTVPTEKHPVRGLIRGQTHDPKALVLAEHAGNAGLFTNLADLKKFVGMYLRQGLAGSRRLLKKETIVSLLSDQTPDKKGHRSLGWDLKDDKEKRPLLFHTGYTGTFLLIDVLKQEAFIFLSNRVHPIDRRADYIQKRDELIQIYLKEK</sequence>
<reference evidence="4" key="2">
    <citation type="submission" date="2017-05" db="EMBL/GenBank/DDBJ databases">
        <authorList>
            <consortium name="The Broad Institute Genomics Platform"/>
            <consortium name="The Broad Institute Genomic Center for Infectious Diseases"/>
            <person name="Earl A."/>
            <person name="Manson A."/>
            <person name="Schwartman J."/>
            <person name="Gilmore M."/>
            <person name="Abouelleil A."/>
            <person name="Cao P."/>
            <person name="Chapman S."/>
            <person name="Cusick C."/>
            <person name="Shea T."/>
            <person name="Young S."/>
            <person name="Neafsey D."/>
            <person name="Nusbaum C."/>
            <person name="Birren B."/>
        </authorList>
    </citation>
    <scope>NUCLEOTIDE SEQUENCE</scope>
    <source>
        <strain evidence="4">9D6_DIV0238</strain>
    </source>
</reference>
<feature type="domain" description="Beta-lactamase-related" evidence="2">
    <location>
        <begin position="7"/>
        <end position="319"/>
    </location>
</feature>
<evidence type="ECO:0000313" key="3">
    <source>
        <dbReference type="EMBL" id="OUZ35120.1"/>
    </source>
</evidence>
<dbReference type="RefSeq" id="WP_176372755.1">
    <property type="nucleotide sequence ID" value="NZ_CP147246.1"/>
</dbReference>
<accession>A0A200JEG2</accession>
<dbReference type="PANTHER" id="PTHR43283:SF11">
    <property type="entry name" value="BETA-LACTAMASE-RELATED DOMAIN-CONTAINING PROTEIN"/>
    <property type="match status" value="1"/>
</dbReference>
<dbReference type="Proteomes" id="UP000196151">
    <property type="component" value="Chromosome"/>
</dbReference>
<evidence type="ECO:0000256" key="1">
    <source>
        <dbReference type="ARBA" id="ARBA00022801"/>
    </source>
</evidence>
<keyword evidence="1" id="KW-0378">Hydrolase</keyword>
<dbReference type="GO" id="GO:0016787">
    <property type="term" value="F:hydrolase activity"/>
    <property type="evidence" value="ECO:0007669"/>
    <property type="project" value="UniProtKB-KW"/>
</dbReference>
<dbReference type="Gene3D" id="3.40.710.10">
    <property type="entry name" value="DD-peptidase/beta-lactamase superfamily"/>
    <property type="match status" value="1"/>
</dbReference>